<comment type="similarity">
    <text evidence="6">Belongs to the DOP1 family.</text>
</comment>
<feature type="domain" description="DOP1 N-terminal" evidence="8">
    <location>
        <begin position="45"/>
        <end position="318"/>
    </location>
</feature>
<dbReference type="GO" id="GO:0005768">
    <property type="term" value="C:endosome"/>
    <property type="evidence" value="ECO:0007669"/>
    <property type="project" value="TreeGrafter"/>
</dbReference>
<evidence type="ECO:0000256" key="1">
    <source>
        <dbReference type="ARBA" id="ARBA00004395"/>
    </source>
</evidence>
<evidence type="ECO:0000259" key="11">
    <source>
        <dbReference type="Pfam" id="PF24601"/>
    </source>
</evidence>
<dbReference type="InterPro" id="IPR040314">
    <property type="entry name" value="DOP1"/>
</dbReference>
<reference evidence="12" key="1">
    <citation type="submission" date="2021-10" db="EMBL/GenBank/DDBJ databases">
        <title>De novo Genome Assembly of Clathrus columnatus (Basidiomycota, Fungi) Using Illumina and Nanopore Sequence Data.</title>
        <authorList>
            <person name="Ogiso-Tanaka E."/>
            <person name="Itagaki H."/>
            <person name="Hosoya T."/>
            <person name="Hosaka K."/>
        </authorList>
    </citation>
    <scope>NUCLEOTIDE SEQUENCE</scope>
    <source>
        <strain evidence="12">MO-923</strain>
    </source>
</reference>
<proteinExistence type="inferred from homology"/>
<dbReference type="InterPro" id="IPR056458">
    <property type="entry name" value="TPR_DOP1_M"/>
</dbReference>
<gene>
    <name evidence="12" type="ORF">Clacol_007411</name>
</gene>
<evidence type="ECO:0000313" key="12">
    <source>
        <dbReference type="EMBL" id="GJJ13160.1"/>
    </source>
</evidence>
<feature type="domain" description="DOP1-like C-terminal" evidence="10">
    <location>
        <begin position="1634"/>
        <end position="1729"/>
    </location>
</feature>
<dbReference type="PANTHER" id="PTHR14042:SF24">
    <property type="entry name" value="PROTEIN DOPEY-1 HOMOLOG"/>
    <property type="match status" value="1"/>
</dbReference>
<keyword evidence="2" id="KW-0813">Transport</keyword>
<dbReference type="InterPro" id="IPR007249">
    <property type="entry name" value="DOP1_N"/>
</dbReference>
<keyword evidence="13" id="KW-1185">Reference proteome</keyword>
<protein>
    <recommendedName>
        <fullName evidence="14">Dopey N-terminal domain-containing protein</fullName>
    </recommendedName>
</protein>
<keyword evidence="3" id="KW-0653">Protein transport</keyword>
<evidence type="ECO:0000256" key="4">
    <source>
        <dbReference type="ARBA" id="ARBA00023034"/>
    </source>
</evidence>
<evidence type="ECO:0000256" key="3">
    <source>
        <dbReference type="ARBA" id="ARBA00022927"/>
    </source>
</evidence>
<evidence type="ECO:0000256" key="5">
    <source>
        <dbReference type="ARBA" id="ARBA00023136"/>
    </source>
</evidence>
<dbReference type="PANTHER" id="PTHR14042">
    <property type="entry name" value="DOPEY-RELATED"/>
    <property type="match status" value="1"/>
</dbReference>
<keyword evidence="4" id="KW-0333">Golgi apparatus</keyword>
<comment type="caution">
    <text evidence="12">The sequence shown here is derived from an EMBL/GenBank/DDBJ whole genome shotgun (WGS) entry which is preliminary data.</text>
</comment>
<sequence>MYHLESNTSTPRVNKDVTPANVLAVNSSKASPGSAKARLAALNTDPKFKKYIAQVDRCLQTFDNVHEWADFIAFLTKLLKTFQSFPQFKEIPRKLVVAKRLSQCLNPALPTGVHQRALDVYIHILTVSGTEGLKHDIQLWSAGLFPFFEYAATSVKPILLNLYDTYYLPLQGDLRSIMKAFILALLPGLEEETGTVSPAFFLQNLWVIIITTPTARRTSLNFLSRRLPKLNGDDDISYIIGRDIGLMIRAFAAALEDNDILVRRAMLDILDQTLPLNSASLKRASITDQRMLMSAASNVVLRRDLSLNRRLFAWLLGSGTEDEQVAFFRLNGLQLLRDTLKENMFAPHPDPRAFKVFISLLDKWEIGGPLVDVLLYDAFKSLQVTVTDSANGNSELLMAANSLYDSVEPLIIWKLFFSTMRTELLEPKFSKCECMSLIRFVLTRFRTQEDEVKDVHLPIFFSAYMELLKNTVISNRSAIFETSFHDAFATLLIIAEYASNSGLNRPFPPNPVGEFSDPYIRASEFYEVPLTEGKVPVSSASRRSNVPIITSFEDLVYLSMSFADALMTVSGDKRSLLEDTLIKSLKMLSNMAARVNDVVTISWEPRIWTKSILTILQSSTSFTLVDSVISNLVDLGSSLSFQPRLNLDTRAIMVEIALKLFNFLRSNYTLYHVRVVHLLWSIEAISTHNHLESLFAQSLTSSDPNAFDAFGVFWRLTGLLYLNSFQMILTQTIDDSLLPGFKFKLPLLMVLDMLKNPDPEMRRLGETWMRCNMKSYLRILEPLLFDLLDPSIIRKPLIISKYGYDISAFQYEKQIDQNRMNHLLETLLSVVKFGSQGLSRIARNALYRKSFTVDFVKRVDNADLVQPGSSYMDVMLEILFRYLQSEPIPELKPVMSNTNIKIHSSVLDLIQVLTARGDFSVHRLQLTQKVIVEKLCISVHEDRYDLQNRLLHLLHSTFSGLSAILTQDNRTGSSNRLANGIEKESSAPVSQVPEIPIDTHPILLPTLLDGISKTAGRQILQYWLDFILMTIPLFPRLLGHTVVPLSDCICRQLWFTIGALADVFREASSSQRDIHSNITDTEVVMLLNTLERLAILSLAKGGEPGIQDKDEETTIEKYNQDTGGSGGILGIMTNVFTSDTSANATEEALSLQSPGYRVLLETIRLLYALWSLTSQIIVSSRTEQDSFSFISTRVQTRCRKMLERFFHTQSMETSSPAVAFNIVDNLTTSAQTAVHMLCESISLRITNVDKARRSVINPNVFLEEYFSKLEGPVAIQVWGRFTSLTREILNNVQAYKLQLFPVLKCMAMLCDKVIQTTAFEDRKLRKELQLLDNCVLIAGRSFDQGTWLRRNTKDTLATNGRSSPMPPDEKSSVPHELSTQTSNVDIPDQVIAYLVSNVIPSLRRLLFDNDRMVTLCTNIVYYVVNPTIKTKTGRTIDIDINVFELLSELSHIPMAAKAWKGPISDVFNDNRFFNFPPEMGMKWAPLTNAFIDSDKLSIPEMLSMSFLFLNLPGCLILSAKITPVGSSNIFANREAETLSRALNLRRLSYALFADGKNHFISQLPSIQEKLVDILRNQNPAAMESEVYLCLRVLLCRLSPHNMSGFWPLRLFDQVISEPPPDDSDELRAVLSAYTVDAVYRPDSWTSEALFDQLADVVRDLPIPKNTETGPLDITLPVPHDKLDSAISATDNAPVSSRKPLLSRVHRIRSIRDLLPFFSHISIASYEAMYYCVGNLDWAGIEDNLIQELFYTQ</sequence>
<organism evidence="12 13">
    <name type="scientific">Clathrus columnatus</name>
    <dbReference type="NCBI Taxonomy" id="1419009"/>
    <lineage>
        <taxon>Eukaryota</taxon>
        <taxon>Fungi</taxon>
        <taxon>Dikarya</taxon>
        <taxon>Basidiomycota</taxon>
        <taxon>Agaricomycotina</taxon>
        <taxon>Agaricomycetes</taxon>
        <taxon>Phallomycetidae</taxon>
        <taxon>Phallales</taxon>
        <taxon>Clathraceae</taxon>
        <taxon>Clathrus</taxon>
    </lineage>
</organism>
<feature type="domain" description="DOP1-like C-terminal" evidence="10">
    <location>
        <begin position="1261"/>
        <end position="1608"/>
    </location>
</feature>
<dbReference type="Pfam" id="PF24601">
    <property type="entry name" value="TPR_DOP1"/>
    <property type="match status" value="1"/>
</dbReference>
<dbReference type="InterPro" id="IPR056457">
    <property type="entry name" value="DOP1_C"/>
</dbReference>
<dbReference type="Pfam" id="PF04118">
    <property type="entry name" value="Dopey_N"/>
    <property type="match status" value="1"/>
</dbReference>
<evidence type="ECO:0000256" key="2">
    <source>
        <dbReference type="ARBA" id="ARBA00022448"/>
    </source>
</evidence>
<dbReference type="Pfam" id="PF24598">
    <property type="entry name" value="DOP1_C"/>
    <property type="match status" value="2"/>
</dbReference>
<evidence type="ECO:0000259" key="8">
    <source>
        <dbReference type="Pfam" id="PF04118"/>
    </source>
</evidence>
<feature type="domain" description="DOP1-like TPR" evidence="11">
    <location>
        <begin position="937"/>
        <end position="1093"/>
    </location>
</feature>
<dbReference type="EMBL" id="BPWL01000008">
    <property type="protein sequence ID" value="GJJ13160.1"/>
    <property type="molecule type" value="Genomic_DNA"/>
</dbReference>
<evidence type="ECO:0000256" key="7">
    <source>
        <dbReference type="SAM" id="MobiDB-lite"/>
    </source>
</evidence>
<evidence type="ECO:0000259" key="9">
    <source>
        <dbReference type="Pfam" id="PF24597"/>
    </source>
</evidence>
<dbReference type="GO" id="GO:0006895">
    <property type="term" value="P:Golgi to endosome transport"/>
    <property type="evidence" value="ECO:0007669"/>
    <property type="project" value="InterPro"/>
</dbReference>
<dbReference type="GO" id="GO:0005802">
    <property type="term" value="C:trans-Golgi network"/>
    <property type="evidence" value="ECO:0007669"/>
    <property type="project" value="TreeGrafter"/>
</dbReference>
<name>A0AAV5AJW4_9AGAM</name>
<keyword evidence="5" id="KW-0472">Membrane</keyword>
<dbReference type="GO" id="GO:0015031">
    <property type="term" value="P:protein transport"/>
    <property type="evidence" value="ECO:0007669"/>
    <property type="project" value="UniProtKB-KW"/>
</dbReference>
<dbReference type="Proteomes" id="UP001050691">
    <property type="component" value="Unassembled WGS sequence"/>
</dbReference>
<dbReference type="Pfam" id="PF24597">
    <property type="entry name" value="TPR_DOP1_M"/>
    <property type="match status" value="1"/>
</dbReference>
<evidence type="ECO:0008006" key="14">
    <source>
        <dbReference type="Google" id="ProtNLM"/>
    </source>
</evidence>
<feature type="region of interest" description="Disordered" evidence="7">
    <location>
        <begin position="1354"/>
        <end position="1377"/>
    </location>
</feature>
<accession>A0AAV5AJW4</accession>
<dbReference type="InterPro" id="IPR056459">
    <property type="entry name" value="TPR_DOP1"/>
</dbReference>
<dbReference type="GO" id="GO:0000139">
    <property type="term" value="C:Golgi membrane"/>
    <property type="evidence" value="ECO:0007669"/>
    <property type="project" value="UniProtKB-SubCell"/>
</dbReference>
<evidence type="ECO:0000259" key="10">
    <source>
        <dbReference type="Pfam" id="PF24598"/>
    </source>
</evidence>
<evidence type="ECO:0000256" key="6">
    <source>
        <dbReference type="ARBA" id="ARBA00046326"/>
    </source>
</evidence>
<evidence type="ECO:0000313" key="13">
    <source>
        <dbReference type="Proteomes" id="UP001050691"/>
    </source>
</evidence>
<feature type="domain" description="DOP1-like middle TPR" evidence="9">
    <location>
        <begin position="327"/>
        <end position="472"/>
    </location>
</feature>
<comment type="subcellular location">
    <subcellularLocation>
        <location evidence="1">Golgi apparatus membrane</location>
        <topology evidence="1">Peripheral membrane protein</topology>
    </subcellularLocation>
</comment>
<dbReference type="GO" id="GO:0005829">
    <property type="term" value="C:cytosol"/>
    <property type="evidence" value="ECO:0007669"/>
    <property type="project" value="GOC"/>
</dbReference>